<dbReference type="Proteomes" id="UP000195139">
    <property type="component" value="Unassembled WGS sequence"/>
</dbReference>
<accession>A0A242CK10</accession>
<dbReference type="PROSITE" id="PS51257">
    <property type="entry name" value="PROKAR_LIPOPROTEIN"/>
    <property type="match status" value="1"/>
</dbReference>
<organism evidence="2">
    <name type="scientific">Candidatus Enterococcus mansonii</name>
    <dbReference type="NCBI Taxonomy" id="1834181"/>
    <lineage>
        <taxon>Bacteria</taxon>
        <taxon>Bacillati</taxon>
        <taxon>Bacillota</taxon>
        <taxon>Bacilli</taxon>
        <taxon>Lactobacillales</taxon>
        <taxon>Enterococcaceae</taxon>
        <taxon>Enterococcus</taxon>
    </lineage>
</organism>
<dbReference type="OrthoDB" id="2088138at2"/>
<reference evidence="1 3" key="2">
    <citation type="submission" date="2018-07" db="EMBL/GenBank/DDBJ databases">
        <title>The Genome Sequence of Enterococcus sp. DIV0659b.</title>
        <authorList>
            <consortium name="The Broad Institute Genomics Platform"/>
            <consortium name="The Broad Institute Genomic Center for Infectious Diseases"/>
            <person name="Earl A."/>
            <person name="Manson A."/>
            <person name="Schwartman J."/>
            <person name="Gilmore M."/>
            <person name="Abouelleil A."/>
            <person name="Cao P."/>
            <person name="Chapman S."/>
            <person name="Cusick C."/>
            <person name="Shea T."/>
            <person name="Young S."/>
            <person name="Neafsey D."/>
            <person name="Nusbaum C."/>
            <person name="Birren B."/>
        </authorList>
    </citation>
    <scope>NUCLEOTIDE SEQUENCE [LARGE SCALE GENOMIC DNA]</scope>
    <source>
        <strain evidence="1 3">4G2_DIV0659</strain>
    </source>
</reference>
<gene>
    <name evidence="2" type="ORF">A5880_000934</name>
    <name evidence="1" type="ORF">A5880_003042</name>
</gene>
<evidence type="ECO:0000313" key="3">
    <source>
        <dbReference type="Proteomes" id="UP000195139"/>
    </source>
</evidence>
<evidence type="ECO:0000313" key="1">
    <source>
        <dbReference type="EMBL" id="MEI5995451.1"/>
    </source>
</evidence>
<evidence type="ECO:0008006" key="4">
    <source>
        <dbReference type="Google" id="ProtNLM"/>
    </source>
</evidence>
<sequence>MKELKTILVALLLVVVLVGCGSKKEAEPDYTEAQAEKALNAGDDLEGKTVKIKVLEYVPNGPLGYTIQAGEHLNFISSDNPKVKKGDELVVKIKKVESALGSFIISYDKA</sequence>
<dbReference type="EMBL" id="NGLE01000001">
    <property type="protein sequence ID" value="OTO10250.1"/>
    <property type="molecule type" value="Genomic_DNA"/>
</dbReference>
<keyword evidence="3" id="KW-1185">Reference proteome</keyword>
<dbReference type="EMBL" id="NGLE02000001">
    <property type="protein sequence ID" value="MEI5995451.1"/>
    <property type="molecule type" value="Genomic_DNA"/>
</dbReference>
<dbReference type="AlphaFoldDB" id="A0A242CK10"/>
<proteinExistence type="predicted"/>
<protein>
    <recommendedName>
        <fullName evidence="4">Lipoprotein</fullName>
    </recommendedName>
</protein>
<dbReference type="RefSeq" id="WP_086329897.1">
    <property type="nucleotide sequence ID" value="NZ_NGLE02000001.1"/>
</dbReference>
<evidence type="ECO:0000313" key="2">
    <source>
        <dbReference type="EMBL" id="OTO10250.1"/>
    </source>
</evidence>
<name>A0A242CK10_9ENTE</name>
<comment type="caution">
    <text evidence="2">The sequence shown here is derived from an EMBL/GenBank/DDBJ whole genome shotgun (WGS) entry which is preliminary data.</text>
</comment>
<reference evidence="2" key="1">
    <citation type="submission" date="2017-05" db="EMBL/GenBank/DDBJ databases">
        <title>The Genome Sequence of Enterococcus sp. 4G2_DIV0659.</title>
        <authorList>
            <consortium name="The Broad Institute Genomics Platform"/>
            <consortium name="The Broad Institute Genomic Center for Infectious Diseases"/>
            <person name="Earl A."/>
            <person name="Manson A."/>
            <person name="Schwartman J."/>
            <person name="Gilmore M."/>
            <person name="Abouelleil A."/>
            <person name="Cao P."/>
            <person name="Chapman S."/>
            <person name="Cusick C."/>
            <person name="Shea T."/>
            <person name="Young S."/>
            <person name="Neafsey D."/>
            <person name="Nusbaum C."/>
            <person name="Birren B."/>
        </authorList>
    </citation>
    <scope>NUCLEOTIDE SEQUENCE [LARGE SCALE GENOMIC DNA]</scope>
    <source>
        <strain evidence="2">4G2_DIV0659</strain>
    </source>
</reference>